<dbReference type="OrthoDB" id="9808939at2"/>
<protein>
    <submittedName>
        <fullName evidence="3">Nucleoside triphosphate pyrophosphohydrolase</fullName>
        <ecNumber evidence="3">3.6.1.9</ecNumber>
    </submittedName>
</protein>
<dbReference type="PANTHER" id="PTHR30522">
    <property type="entry name" value="NUCLEOSIDE TRIPHOSPHATE PYROPHOSPHOHYDROLASE"/>
    <property type="match status" value="1"/>
</dbReference>
<dbReference type="InterPro" id="IPR035013">
    <property type="entry name" value="YabN_N"/>
</dbReference>
<dbReference type="CDD" id="cd11528">
    <property type="entry name" value="NTP-PPase_MazG_Nterm"/>
    <property type="match status" value="1"/>
</dbReference>
<dbReference type="InterPro" id="IPR048011">
    <property type="entry name" value="NTP-PPase_MazG-like_C"/>
</dbReference>
<feature type="domain" description="Tetrapyrrole methylase" evidence="1">
    <location>
        <begin position="4"/>
        <end position="202"/>
    </location>
</feature>
<sequence>MSRINIIGLGPGDMSLISRGAMDELKKSDRIFLRTEKHPMVDELRKTIKFESLDRFYDENEDFEHVYRNIAEFVVEKAEEGDLVYAVPGHPRVAEKTVGIIESIASEKGIDVVTTPSMSFVDAMFDYLGFDPSEGFRLIDAFELEESYIDSDTALIVTQVYDEFIASNVKLQLMEVYGDEQDVYIVRSAGIKGQEFKKKIKLYELDWKDNSFDYLTSLYIPRSDKKRYNKVHDLELIMAKLRSEDGCDWDKKQTHESLKNSIIEEAYELYNAIENNDIDEMIEELGDVLLQVVFQCQIGKEEGMFDIGEVSEGICKKLITRHPHIFGDAEIDRENFEKTWEDIKKKEKGESTVSEGLRRIPVYLPALMKAEKVQHKAALVGFDWDNIDDVFKKVEEEYSELLDEYRKGNIQYIKEELGDLLFSIVNLARFLEADTTEALNMTTEKFVRRFSFVEDELVKSGKTFNESNLEEMDKLWNQAKDKEKN</sequence>
<dbReference type="SUPFAM" id="SSF53790">
    <property type="entry name" value="Tetrapyrrole methylase"/>
    <property type="match status" value="1"/>
</dbReference>
<dbReference type="PANTHER" id="PTHR30522:SF0">
    <property type="entry name" value="NUCLEOSIDE TRIPHOSPHATE PYROPHOSPHOHYDROLASE"/>
    <property type="match status" value="1"/>
</dbReference>
<dbReference type="GO" id="GO:0008168">
    <property type="term" value="F:methyltransferase activity"/>
    <property type="evidence" value="ECO:0007669"/>
    <property type="project" value="InterPro"/>
</dbReference>
<dbReference type="NCBIfam" id="NF007113">
    <property type="entry name" value="PRK09562.1"/>
    <property type="match status" value="1"/>
</dbReference>
<dbReference type="Gene3D" id="3.40.1010.10">
    <property type="entry name" value="Cobalt-precorrin-4 Transmethylase, Domain 1"/>
    <property type="match status" value="1"/>
</dbReference>
<accession>A0A544QTI9</accession>
<dbReference type="PIRSF" id="PIRSF002845">
    <property type="entry name" value="Ttrprl_mtas_MazG"/>
    <property type="match status" value="1"/>
</dbReference>
<dbReference type="EC" id="3.6.1.9" evidence="3"/>
<feature type="domain" description="NTP pyrophosphohydrolase MazG-like" evidence="2">
    <location>
        <begin position="253"/>
        <end position="326"/>
    </location>
</feature>
<evidence type="ECO:0000259" key="2">
    <source>
        <dbReference type="Pfam" id="PF03819"/>
    </source>
</evidence>
<dbReference type="InterPro" id="IPR035996">
    <property type="entry name" value="4pyrrol_Methylase_sf"/>
</dbReference>
<reference evidence="3 4" key="1">
    <citation type="submission" date="2019-02" db="EMBL/GenBank/DDBJ databases">
        <title>Peptostreptococcaceae bacterium ZHW00191 nov., a new bacterium isolated from the human gut.</title>
        <authorList>
            <person name="Zhou H.-W."/>
            <person name="Chen X.-J."/>
        </authorList>
    </citation>
    <scope>NUCLEOTIDE SEQUENCE [LARGE SCALE GENOMIC DNA]</scope>
    <source>
        <strain evidence="3 4">ZHW00191</strain>
    </source>
</reference>
<organism evidence="3 4">
    <name type="scientific">Peptacetobacter hominis</name>
    <dbReference type="NCBI Taxonomy" id="2743610"/>
    <lineage>
        <taxon>Bacteria</taxon>
        <taxon>Bacillati</taxon>
        <taxon>Bacillota</taxon>
        <taxon>Clostridia</taxon>
        <taxon>Peptostreptococcales</taxon>
        <taxon>Peptostreptococcaceae</taxon>
        <taxon>Peptacetobacter</taxon>
    </lineage>
</organism>
<dbReference type="Pfam" id="PF00590">
    <property type="entry name" value="TP_methylase"/>
    <property type="match status" value="1"/>
</dbReference>
<dbReference type="EMBL" id="SGJB01000018">
    <property type="protein sequence ID" value="TQQ84000.1"/>
    <property type="molecule type" value="Genomic_DNA"/>
</dbReference>
<dbReference type="Proteomes" id="UP000317863">
    <property type="component" value="Unassembled WGS sequence"/>
</dbReference>
<dbReference type="InterPro" id="IPR004518">
    <property type="entry name" value="MazG-like_dom"/>
</dbReference>
<evidence type="ECO:0000313" key="3">
    <source>
        <dbReference type="EMBL" id="TQQ84000.1"/>
    </source>
</evidence>
<dbReference type="GO" id="GO:0046076">
    <property type="term" value="P:dTTP catabolic process"/>
    <property type="evidence" value="ECO:0007669"/>
    <property type="project" value="TreeGrafter"/>
</dbReference>
<dbReference type="FunFam" id="1.10.287.1080:FF:000003">
    <property type="entry name" value="Nucleoside triphosphate pyrophosphohydrolase"/>
    <property type="match status" value="1"/>
</dbReference>
<dbReference type="CDD" id="cd11529">
    <property type="entry name" value="NTP-PPase_MazG_Cterm"/>
    <property type="match status" value="1"/>
</dbReference>
<keyword evidence="3" id="KW-0378">Hydrolase</keyword>
<evidence type="ECO:0000313" key="4">
    <source>
        <dbReference type="Proteomes" id="UP000317863"/>
    </source>
</evidence>
<dbReference type="GO" id="GO:0006203">
    <property type="term" value="P:dGTP catabolic process"/>
    <property type="evidence" value="ECO:0007669"/>
    <property type="project" value="TreeGrafter"/>
</dbReference>
<dbReference type="InterPro" id="IPR048015">
    <property type="entry name" value="NTP-PPase_MazG-like_N"/>
</dbReference>
<dbReference type="GO" id="GO:0046052">
    <property type="term" value="P:UTP catabolic process"/>
    <property type="evidence" value="ECO:0007669"/>
    <property type="project" value="TreeGrafter"/>
</dbReference>
<evidence type="ECO:0000259" key="1">
    <source>
        <dbReference type="Pfam" id="PF00590"/>
    </source>
</evidence>
<dbReference type="CDD" id="cd11723">
    <property type="entry name" value="YabN_N_like"/>
    <property type="match status" value="1"/>
</dbReference>
<dbReference type="GO" id="GO:0047429">
    <property type="term" value="F:nucleoside triphosphate diphosphatase activity"/>
    <property type="evidence" value="ECO:0007669"/>
    <property type="project" value="UniProtKB-EC"/>
</dbReference>
<dbReference type="Pfam" id="PF03819">
    <property type="entry name" value="MazG"/>
    <property type="match status" value="2"/>
</dbReference>
<dbReference type="InterPro" id="IPR024180">
    <property type="entry name" value="Tetrapyrrole_Mease/MazG_pred"/>
</dbReference>
<feature type="domain" description="NTP pyrophosphohydrolase MazG-like" evidence="2">
    <location>
        <begin position="392"/>
        <end position="449"/>
    </location>
</feature>
<dbReference type="Gene3D" id="1.10.287.1080">
    <property type="entry name" value="MazG-like"/>
    <property type="match status" value="2"/>
</dbReference>
<comment type="caution">
    <text evidence="3">The sequence shown here is derived from an EMBL/GenBank/DDBJ whole genome shotgun (WGS) entry which is preliminary data.</text>
</comment>
<keyword evidence="4" id="KW-1185">Reference proteome</keyword>
<dbReference type="GO" id="GO:0046081">
    <property type="term" value="P:dUTP catabolic process"/>
    <property type="evidence" value="ECO:0007669"/>
    <property type="project" value="TreeGrafter"/>
</dbReference>
<dbReference type="GO" id="GO:0046061">
    <property type="term" value="P:dATP catabolic process"/>
    <property type="evidence" value="ECO:0007669"/>
    <property type="project" value="TreeGrafter"/>
</dbReference>
<dbReference type="InterPro" id="IPR011551">
    <property type="entry name" value="NTP_PyrPHydrolase_MazG"/>
</dbReference>
<proteinExistence type="predicted"/>
<dbReference type="InterPro" id="IPR014777">
    <property type="entry name" value="4pyrrole_Mease_sub1"/>
</dbReference>
<dbReference type="FunFam" id="1.10.287.1080:FF:000001">
    <property type="entry name" value="Nucleoside triphosphate pyrophosphohydrolase"/>
    <property type="match status" value="1"/>
</dbReference>
<dbReference type="NCBIfam" id="TIGR00444">
    <property type="entry name" value="mazG"/>
    <property type="match status" value="1"/>
</dbReference>
<name>A0A544QTI9_9FIRM</name>
<dbReference type="InterPro" id="IPR000878">
    <property type="entry name" value="4pyrrol_Mease"/>
</dbReference>
<gene>
    <name evidence="3" type="ORF">EXD82_08875</name>
</gene>
<dbReference type="GO" id="GO:0046047">
    <property type="term" value="P:TTP catabolic process"/>
    <property type="evidence" value="ECO:0007669"/>
    <property type="project" value="TreeGrafter"/>
</dbReference>
<dbReference type="GO" id="GO:0006950">
    <property type="term" value="P:response to stress"/>
    <property type="evidence" value="ECO:0007669"/>
    <property type="project" value="UniProtKB-ARBA"/>
</dbReference>
<dbReference type="SUPFAM" id="SSF101386">
    <property type="entry name" value="all-alpha NTP pyrophosphatases"/>
    <property type="match status" value="2"/>
</dbReference>
<dbReference type="RefSeq" id="WP_142536560.1">
    <property type="nucleotide sequence ID" value="NZ_SGJB01000018.1"/>
</dbReference>
<dbReference type="AlphaFoldDB" id="A0A544QTI9"/>